<dbReference type="InterPro" id="IPR012349">
    <property type="entry name" value="Split_barrel_FMN-bd"/>
</dbReference>
<evidence type="ECO:0000313" key="2">
    <source>
        <dbReference type="EMBL" id="KAI3405165.2"/>
    </source>
</evidence>
<evidence type="ECO:0000256" key="1">
    <source>
        <dbReference type="SAM" id="Coils"/>
    </source>
</evidence>
<dbReference type="EMBL" id="JAHUZD010000067">
    <property type="protein sequence ID" value="KAI3405165.2"/>
    <property type="molecule type" value="Genomic_DNA"/>
</dbReference>
<dbReference type="InterPro" id="IPR007396">
    <property type="entry name" value="TR_PAI2-type"/>
</dbReference>
<sequence length="223" mass="25382">MYIPKKYNEDDWDQSAFLIKNYPLGTIVTVEGDGIIANHIPFFLKVSDSGKKTLIAHMAKSNHQLPSLKSNKNVLVIFQSVDSYITPSYYPGKQETHKYVPTWDFASVHIHGTSKIVDDFDFVRNQLNLLTDQEEKLQKKGNSVWKVNDAPESYLKILQKAIVGLEIEVESFECKYKFEQGMKKNDIEGVVSGLVVDGKNEISRLTVEANARAQEKEKNKNIK</sequence>
<evidence type="ECO:0008006" key="4">
    <source>
        <dbReference type="Google" id="ProtNLM"/>
    </source>
</evidence>
<dbReference type="SUPFAM" id="SSF50475">
    <property type="entry name" value="FMN-binding split barrel"/>
    <property type="match status" value="1"/>
</dbReference>
<evidence type="ECO:0000313" key="3">
    <source>
        <dbReference type="Proteomes" id="UP001202479"/>
    </source>
</evidence>
<keyword evidence="1" id="KW-0175">Coiled coil</keyword>
<dbReference type="GeneID" id="73379738"/>
<dbReference type="Proteomes" id="UP001202479">
    <property type="component" value="Unassembled WGS sequence"/>
</dbReference>
<dbReference type="Gene3D" id="2.30.110.10">
    <property type="entry name" value="Electron Transport, Fmn-binding Protein, Chain A"/>
    <property type="match status" value="1"/>
</dbReference>
<accession>A0AAI9WYL4</accession>
<name>A0AAI9WYL4_9ASCO</name>
<organism evidence="2 3">
    <name type="scientific">Candida oxycetoniae</name>
    <dbReference type="NCBI Taxonomy" id="497107"/>
    <lineage>
        <taxon>Eukaryota</taxon>
        <taxon>Fungi</taxon>
        <taxon>Dikarya</taxon>
        <taxon>Ascomycota</taxon>
        <taxon>Saccharomycotina</taxon>
        <taxon>Pichiomycetes</taxon>
        <taxon>Debaryomycetaceae</taxon>
        <taxon>Candida/Lodderomyces clade</taxon>
        <taxon>Candida</taxon>
    </lineage>
</organism>
<dbReference type="RefSeq" id="XP_049180910.1">
    <property type="nucleotide sequence ID" value="XM_049323316.1"/>
</dbReference>
<dbReference type="AlphaFoldDB" id="A0AAI9WYL4"/>
<reference evidence="2" key="1">
    <citation type="journal article" date="2022" name="DNA Res.">
        <title>Genome analysis of five recently described species of the CUG-Ser clade uncovers Candida theae as a new hybrid lineage with pathogenic potential in the Candida parapsilosis species complex.</title>
        <authorList>
            <person name="Mixao V."/>
            <person name="Del Olmo V."/>
            <person name="Hegedusova E."/>
            <person name="Saus E."/>
            <person name="Pryszcz L."/>
            <person name="Cillingova A."/>
            <person name="Nosek J."/>
            <person name="Gabaldon T."/>
        </authorList>
    </citation>
    <scope>NUCLEOTIDE SEQUENCE</scope>
    <source>
        <strain evidence="2">CBS 10844</strain>
    </source>
</reference>
<dbReference type="PANTHER" id="PTHR35802:SF1">
    <property type="entry name" value="PROTEASE SYNTHASE AND SPORULATION PROTEIN PAI 2"/>
    <property type="match status" value="1"/>
</dbReference>
<keyword evidence="3" id="KW-1185">Reference proteome</keyword>
<comment type="caution">
    <text evidence="2">The sequence shown here is derived from an EMBL/GenBank/DDBJ whole genome shotgun (WGS) entry which is preliminary data.</text>
</comment>
<proteinExistence type="predicted"/>
<protein>
    <recommendedName>
        <fullName evidence="4">Transcriptional regulator</fullName>
    </recommendedName>
</protein>
<gene>
    <name evidence="2" type="ORF">KGF56_002121</name>
</gene>
<dbReference type="PANTHER" id="PTHR35802">
    <property type="entry name" value="PROTEASE SYNTHASE AND SPORULATION PROTEIN PAI 2"/>
    <property type="match status" value="1"/>
</dbReference>
<dbReference type="PIRSF" id="PIRSF010372">
    <property type="entry name" value="PaiB"/>
    <property type="match status" value="1"/>
</dbReference>
<feature type="coiled-coil region" evidence="1">
    <location>
        <begin position="120"/>
        <end position="175"/>
    </location>
</feature>
<dbReference type="Pfam" id="PF04299">
    <property type="entry name" value="FMN_bind_2"/>
    <property type="match status" value="1"/>
</dbReference>